<proteinExistence type="predicted"/>
<gene>
    <name evidence="5" type="ORF">MKW35_11760</name>
</gene>
<dbReference type="Pfam" id="PF07675">
    <property type="entry name" value="Cleaved_Adhesin"/>
    <property type="match status" value="1"/>
</dbReference>
<dbReference type="EMBL" id="JAKVQD010000005">
    <property type="protein sequence ID" value="MCH4553298.1"/>
    <property type="molecule type" value="Genomic_DNA"/>
</dbReference>
<evidence type="ECO:0000259" key="3">
    <source>
        <dbReference type="Pfam" id="PF07675"/>
    </source>
</evidence>
<dbReference type="RefSeq" id="WP_240573893.1">
    <property type="nucleotide sequence ID" value="NZ_CP136709.1"/>
</dbReference>
<name>A0ABS9RK17_9FLAO</name>
<comment type="caution">
    <text evidence="5">The sequence shown here is derived from an EMBL/GenBank/DDBJ whole genome shotgun (WGS) entry which is preliminary data.</text>
</comment>
<sequence>MRTLLLFIGLSMTIFNHAQSCYGTLPVSDNFDDQTTVGVCWDLIDQDGDNNNWIWWNYSDTYGGYKVIASYSYYTSSGALNPDNWIISYPIDLTSFSSSDNIELSYKIRSASKNYAHEYYTVYAATGKQTTTLEASSVKQSAYVDDIGGNGDFVVAKLNVSSLAGNTIYIAFRHHNSTDQSNIEIDEVTISSKTLGIEDFESDNFSFYYSKNNNSLELKSANKPISNITIFNLLGQNVLSKNLNVTNESVNINSLTKGVYIAQITIDNFTKSIKFLIN</sequence>
<dbReference type="InterPro" id="IPR011628">
    <property type="entry name" value="Cleaved_adhesin"/>
</dbReference>
<organism evidence="5 6">
    <name type="scientific">Aestuariibaculum lutulentum</name>
    <dbReference type="NCBI Taxonomy" id="2920935"/>
    <lineage>
        <taxon>Bacteria</taxon>
        <taxon>Pseudomonadati</taxon>
        <taxon>Bacteroidota</taxon>
        <taxon>Flavobacteriia</taxon>
        <taxon>Flavobacteriales</taxon>
        <taxon>Flavobacteriaceae</taxon>
    </lineage>
</organism>
<dbReference type="Pfam" id="PF18962">
    <property type="entry name" value="Por_Secre_tail"/>
    <property type="match status" value="1"/>
</dbReference>
<feature type="chain" id="PRO_5046155433" evidence="2">
    <location>
        <begin position="19"/>
        <end position="278"/>
    </location>
</feature>
<feature type="signal peptide" evidence="2">
    <location>
        <begin position="1"/>
        <end position="18"/>
    </location>
</feature>
<evidence type="ECO:0000313" key="6">
    <source>
        <dbReference type="Proteomes" id="UP001156141"/>
    </source>
</evidence>
<dbReference type="NCBIfam" id="TIGR04183">
    <property type="entry name" value="Por_Secre_tail"/>
    <property type="match status" value="1"/>
</dbReference>
<evidence type="ECO:0000259" key="4">
    <source>
        <dbReference type="Pfam" id="PF18962"/>
    </source>
</evidence>
<reference evidence="5" key="1">
    <citation type="submission" date="2022-02" db="EMBL/GenBank/DDBJ databases">
        <title>Aestuariibaculum sp., a marine bacterium isolated from sediment in Guangxi.</title>
        <authorList>
            <person name="Ying J."/>
        </authorList>
    </citation>
    <scope>NUCLEOTIDE SEQUENCE</scope>
    <source>
        <strain evidence="5">L182</strain>
    </source>
</reference>
<evidence type="ECO:0000313" key="5">
    <source>
        <dbReference type="EMBL" id="MCH4553298.1"/>
    </source>
</evidence>
<dbReference type="Proteomes" id="UP001156141">
    <property type="component" value="Unassembled WGS sequence"/>
</dbReference>
<feature type="domain" description="Secretion system C-terminal sorting" evidence="4">
    <location>
        <begin position="215"/>
        <end position="277"/>
    </location>
</feature>
<evidence type="ECO:0000256" key="2">
    <source>
        <dbReference type="SAM" id="SignalP"/>
    </source>
</evidence>
<protein>
    <submittedName>
        <fullName evidence="5">Choice-of-anchor J domain-containing protein</fullName>
    </submittedName>
</protein>
<dbReference type="NCBIfam" id="NF038128">
    <property type="entry name" value="choice_anch_J"/>
    <property type="match status" value="1"/>
</dbReference>
<accession>A0ABS9RK17</accession>
<dbReference type="Gene3D" id="2.60.120.200">
    <property type="match status" value="1"/>
</dbReference>
<keyword evidence="1 2" id="KW-0732">Signal</keyword>
<evidence type="ECO:0000256" key="1">
    <source>
        <dbReference type="ARBA" id="ARBA00022729"/>
    </source>
</evidence>
<feature type="domain" description="Cleaved adhesin" evidence="3">
    <location>
        <begin position="28"/>
        <end position="190"/>
    </location>
</feature>
<keyword evidence="6" id="KW-1185">Reference proteome</keyword>
<dbReference type="InterPro" id="IPR026444">
    <property type="entry name" value="Secre_tail"/>
</dbReference>